<dbReference type="AlphaFoldDB" id="A0A5C5YGQ8"/>
<evidence type="ECO:0000313" key="5">
    <source>
        <dbReference type="Proteomes" id="UP000317238"/>
    </source>
</evidence>
<dbReference type="Proteomes" id="UP000317238">
    <property type="component" value="Unassembled WGS sequence"/>
</dbReference>
<evidence type="ECO:0000256" key="3">
    <source>
        <dbReference type="SAM" id="Phobius"/>
    </source>
</evidence>
<keyword evidence="3" id="KW-1133">Transmembrane helix</keyword>
<feature type="transmembrane region" description="Helical" evidence="3">
    <location>
        <begin position="179"/>
        <end position="199"/>
    </location>
</feature>
<evidence type="ECO:0000256" key="2">
    <source>
        <dbReference type="SAM" id="MobiDB-lite"/>
    </source>
</evidence>
<feature type="transmembrane region" description="Helical" evidence="3">
    <location>
        <begin position="205"/>
        <end position="226"/>
    </location>
</feature>
<proteinExistence type="predicted"/>
<name>A0A5C5YGQ8_9PLAN</name>
<gene>
    <name evidence="4" type="ORF">Pan14r_47420</name>
</gene>
<dbReference type="EMBL" id="SJPL01000001">
    <property type="protein sequence ID" value="TWT72422.1"/>
    <property type="molecule type" value="Genomic_DNA"/>
</dbReference>
<sequence>MSESPNPQRAAVMRQCREDRRAMLKRWDESGEAVIDRYETETLALRGQLAKLAGSVKRQVQQKCEPLIRQAEERRIEVLSRFDQEKNTPSSARQKDDQAIRQAHHRAAAAIEPLRSWMHQHGTDFGEVREDAAAYGRLELRPPDSIRQSVESMQDLTARIEQLNQELHGLRITRIHDHFWFPIGGIVIGLLLAMLLLFTAGASPIAAGSTFVAALVVGIAAHFATIGPLQKKMASHQNHACDLIAAVEHAKAKAMRVSASIHQLEASDLAKKRDKDLAVIDRWLEEQKQAVAAEIEASTKDKQETLKQKLAELDQTFHQQFESNEDRMRQQADELAMDIQKRLENVS</sequence>
<evidence type="ECO:0000256" key="1">
    <source>
        <dbReference type="SAM" id="Coils"/>
    </source>
</evidence>
<feature type="region of interest" description="Disordered" evidence="2">
    <location>
        <begin position="81"/>
        <end position="102"/>
    </location>
</feature>
<feature type="coiled-coil region" evidence="1">
    <location>
        <begin position="146"/>
        <end position="173"/>
    </location>
</feature>
<evidence type="ECO:0000313" key="4">
    <source>
        <dbReference type="EMBL" id="TWT72422.1"/>
    </source>
</evidence>
<keyword evidence="5" id="KW-1185">Reference proteome</keyword>
<comment type="caution">
    <text evidence="4">The sequence shown here is derived from an EMBL/GenBank/DDBJ whole genome shotgun (WGS) entry which is preliminary data.</text>
</comment>
<organism evidence="4 5">
    <name type="scientific">Crateriforma conspicua</name>
    <dbReference type="NCBI Taxonomy" id="2527996"/>
    <lineage>
        <taxon>Bacteria</taxon>
        <taxon>Pseudomonadati</taxon>
        <taxon>Planctomycetota</taxon>
        <taxon>Planctomycetia</taxon>
        <taxon>Planctomycetales</taxon>
        <taxon>Planctomycetaceae</taxon>
        <taxon>Crateriforma</taxon>
    </lineage>
</organism>
<reference evidence="4 5" key="1">
    <citation type="submission" date="2019-02" db="EMBL/GenBank/DDBJ databases">
        <title>Deep-cultivation of Planctomycetes and their phenomic and genomic characterization uncovers novel biology.</title>
        <authorList>
            <person name="Wiegand S."/>
            <person name="Jogler M."/>
            <person name="Boedeker C."/>
            <person name="Pinto D."/>
            <person name="Vollmers J."/>
            <person name="Rivas-Marin E."/>
            <person name="Kohn T."/>
            <person name="Peeters S.H."/>
            <person name="Heuer A."/>
            <person name="Rast P."/>
            <person name="Oberbeckmann S."/>
            <person name="Bunk B."/>
            <person name="Jeske O."/>
            <person name="Meyerdierks A."/>
            <person name="Storesund J.E."/>
            <person name="Kallscheuer N."/>
            <person name="Luecker S."/>
            <person name="Lage O.M."/>
            <person name="Pohl T."/>
            <person name="Merkel B.J."/>
            <person name="Hornburger P."/>
            <person name="Mueller R.-W."/>
            <person name="Bruemmer F."/>
            <person name="Labrenz M."/>
            <person name="Spormann A.M."/>
            <person name="Op Den Camp H."/>
            <person name="Overmann J."/>
            <person name="Amann R."/>
            <person name="Jetten M.S.M."/>
            <person name="Mascher T."/>
            <person name="Medema M.H."/>
            <person name="Devos D.P."/>
            <person name="Kaster A.-K."/>
            <person name="Ovreas L."/>
            <person name="Rohde M."/>
            <person name="Galperin M.Y."/>
            <person name="Jogler C."/>
        </authorList>
    </citation>
    <scope>NUCLEOTIDE SEQUENCE [LARGE SCALE GENOMIC DNA]</scope>
    <source>
        <strain evidence="4 5">Pan14r</strain>
    </source>
</reference>
<dbReference type="RefSeq" id="WP_146440320.1">
    <property type="nucleotide sequence ID" value="NZ_SJPL01000001.1"/>
</dbReference>
<dbReference type="OrthoDB" id="9807790at2"/>
<protein>
    <submittedName>
        <fullName evidence="4">Uncharacterized protein</fullName>
    </submittedName>
</protein>
<keyword evidence="3" id="KW-0472">Membrane</keyword>
<keyword evidence="3" id="KW-0812">Transmembrane</keyword>
<keyword evidence="1" id="KW-0175">Coiled coil</keyword>
<accession>A0A5C5YGQ8</accession>